<dbReference type="EMBL" id="JAENHL010000008">
    <property type="protein sequence ID" value="MBK1870694.1"/>
    <property type="molecule type" value="Genomic_DNA"/>
</dbReference>
<comment type="caution">
    <text evidence="1">The sequence shown here is derived from an EMBL/GenBank/DDBJ whole genome shotgun (WGS) entry which is preliminary data.</text>
</comment>
<evidence type="ECO:0000313" key="2">
    <source>
        <dbReference type="Proteomes" id="UP000616151"/>
    </source>
</evidence>
<name>A0ACC5RDM3_9HYPH</name>
<accession>A0ACC5RDM3</accession>
<gene>
    <name evidence="1" type="ORF">JHL16_30290</name>
</gene>
<organism evidence="1 2">
    <name type="scientific">Taklimakanibacter albus</name>
    <dbReference type="NCBI Taxonomy" id="2800327"/>
    <lineage>
        <taxon>Bacteria</taxon>
        <taxon>Pseudomonadati</taxon>
        <taxon>Pseudomonadota</taxon>
        <taxon>Alphaproteobacteria</taxon>
        <taxon>Hyphomicrobiales</taxon>
        <taxon>Aestuariivirgaceae</taxon>
        <taxon>Taklimakanibacter</taxon>
    </lineage>
</organism>
<evidence type="ECO:0000313" key="1">
    <source>
        <dbReference type="EMBL" id="MBK1870694.1"/>
    </source>
</evidence>
<proteinExistence type="predicted"/>
<dbReference type="Proteomes" id="UP000616151">
    <property type="component" value="Unassembled WGS sequence"/>
</dbReference>
<keyword evidence="2" id="KW-1185">Reference proteome</keyword>
<reference evidence="1" key="1">
    <citation type="submission" date="2021-01" db="EMBL/GenBank/DDBJ databases">
        <authorList>
            <person name="Sun Q."/>
        </authorList>
    </citation>
    <scope>NUCLEOTIDE SEQUENCE</scope>
    <source>
        <strain evidence="1">YIM B02566</strain>
    </source>
</reference>
<sequence>MARYQITADDVPFAREFMADPFGYRSPGLQRVLNVMRGLGPQGKYVILCTEPYRRWQLARLPARRGEAIEAVEGVNYDDLGTAERDVFLRRWRDLGGPELPLELLTMRR</sequence>
<protein>
    <submittedName>
        <fullName evidence="1">Uncharacterized protein</fullName>
    </submittedName>
</protein>